<sequence length="857" mass="93842">MEHQSKRQLILLPKHLWARVLSNLDLSNLLKARYISKGFVDISQLRQLDIENIITSQENICSLSLFLSRHCSDSASPEVRLRSACVRGCCSGGAFPIVMAACSCANLRRLDLSNHDMLERAEAQACLRLLPGSLTDLGILAPPDLVDDPAWARLASLTQLEFRCFDTGDVTSRKGLGLAALGSLQHLHIDYEDGSTSQGILDGASFTHSTITCLSFNADPFQNGLDLAHLPCLQTVSCRDAWFSLPQWLEEQDFTALEVSCSKSLDTIDLHKLACATEEPGRLATVEALRVLEDPTDVKLKTLTQLARVAFGGSSLSGVSVVGKRNAWYKALWCKGPDFERRRDWAFCSWALLPDSPEVLVCEDTQLDARFQRSPHVTGEPYIRFYAGAPLIASNGYRVGTFCVADTEPRVLCAEQVNLLCQIAEAAMREMEVLHFMSLGSSALASMLRPKSCFQHPILFCDISRDGWAVMFANDSWADAAGLLADELRGGVNLWELFRPNDPSQTATKHMEECLMHEIPFRVVALRRFQPFRNVEDEPLCLEFRPTGHGPLDAATPRVGVPSHIPTATEAPLFDEDEDDEEPKIWVVTIVRKKKHRSRREAKRSSRAANMRSGSSDTMSVASWNSGGSLQSAASRATSSSTLIAANPGLAGLSTDELDRNPGALSPALAATIQKLGAVQAAMQGGDAAPIIPVEDVSLGVILAAGRDSQVFRGEWNGAPVAVKVMKTPYADCIHWEACRLWVPPEASLALGFYHPNIVRTYKFACPVEVQDSPPDYVTANPPAEQAPLSPAAMSRQARVPPRQPLAPVTPSRDESLQRNGQHRIVDPHPRQAGPVKSPPTAWEIRQALQSRPFGPS</sequence>
<protein>
    <recommendedName>
        <fullName evidence="4">F-box domain-containing protein</fullName>
    </recommendedName>
</protein>
<dbReference type="InterPro" id="IPR001810">
    <property type="entry name" value="F-box_dom"/>
</dbReference>
<dbReference type="SUPFAM" id="SSF52058">
    <property type="entry name" value="L domain-like"/>
    <property type="match status" value="1"/>
</dbReference>
<gene>
    <name evidence="5" type="ORF">WJX84_002925</name>
</gene>
<dbReference type="PANTHER" id="PTHR43102:SF2">
    <property type="entry name" value="GAF DOMAIN-CONTAINING PROTEIN"/>
    <property type="match status" value="1"/>
</dbReference>
<dbReference type="InterPro" id="IPR000014">
    <property type="entry name" value="PAS"/>
</dbReference>
<evidence type="ECO:0000256" key="3">
    <source>
        <dbReference type="SAM" id="MobiDB-lite"/>
    </source>
</evidence>
<evidence type="ECO:0000256" key="1">
    <source>
        <dbReference type="ARBA" id="ARBA00004430"/>
    </source>
</evidence>
<dbReference type="SUPFAM" id="SSF56112">
    <property type="entry name" value="Protein kinase-like (PK-like)"/>
    <property type="match status" value="1"/>
</dbReference>
<proteinExistence type="predicted"/>
<keyword evidence="6" id="KW-1185">Reference proteome</keyword>
<feature type="compositionally biased region" description="Basic residues" evidence="3">
    <location>
        <begin position="597"/>
        <end position="606"/>
    </location>
</feature>
<dbReference type="SUPFAM" id="SSF55781">
    <property type="entry name" value="GAF domain-like"/>
    <property type="match status" value="1"/>
</dbReference>
<dbReference type="PROSITE" id="PS50181">
    <property type="entry name" value="FBOX"/>
    <property type="match status" value="1"/>
</dbReference>
<dbReference type="InterPro" id="IPR029016">
    <property type="entry name" value="GAF-like_dom_sf"/>
</dbReference>
<reference evidence="5 6" key="1">
    <citation type="journal article" date="2024" name="Nat. Commun.">
        <title>Phylogenomics reveals the evolutionary origins of lichenization in chlorophyte algae.</title>
        <authorList>
            <person name="Puginier C."/>
            <person name="Libourel C."/>
            <person name="Otte J."/>
            <person name="Skaloud P."/>
            <person name="Haon M."/>
            <person name="Grisel S."/>
            <person name="Petersen M."/>
            <person name="Berrin J.G."/>
            <person name="Delaux P.M."/>
            <person name="Dal Grande F."/>
            <person name="Keller J."/>
        </authorList>
    </citation>
    <scope>NUCLEOTIDE SEQUENCE [LARGE SCALE GENOMIC DNA]</scope>
    <source>
        <strain evidence="5 6">SAG 2523</strain>
    </source>
</reference>
<evidence type="ECO:0000313" key="6">
    <source>
        <dbReference type="Proteomes" id="UP001485043"/>
    </source>
</evidence>
<dbReference type="PANTHER" id="PTHR43102">
    <property type="entry name" value="SLR1143 PROTEIN"/>
    <property type="match status" value="1"/>
</dbReference>
<feature type="non-terminal residue" evidence="5">
    <location>
        <position position="857"/>
    </location>
</feature>
<dbReference type="CDD" id="cd00130">
    <property type="entry name" value="PAS"/>
    <property type="match status" value="1"/>
</dbReference>
<evidence type="ECO:0000313" key="5">
    <source>
        <dbReference type="EMBL" id="KAK9867251.1"/>
    </source>
</evidence>
<feature type="region of interest" description="Disordered" evidence="3">
    <location>
        <begin position="775"/>
        <end position="842"/>
    </location>
</feature>
<dbReference type="Gene3D" id="3.30.450.40">
    <property type="match status" value="1"/>
</dbReference>
<feature type="compositionally biased region" description="Polar residues" evidence="3">
    <location>
        <begin position="612"/>
        <end position="628"/>
    </location>
</feature>
<evidence type="ECO:0000259" key="4">
    <source>
        <dbReference type="PROSITE" id="PS50181"/>
    </source>
</evidence>
<organism evidence="5 6">
    <name type="scientific">Apatococcus fuscideae</name>
    <dbReference type="NCBI Taxonomy" id="2026836"/>
    <lineage>
        <taxon>Eukaryota</taxon>
        <taxon>Viridiplantae</taxon>
        <taxon>Chlorophyta</taxon>
        <taxon>core chlorophytes</taxon>
        <taxon>Trebouxiophyceae</taxon>
        <taxon>Chlorellales</taxon>
        <taxon>Chlorellaceae</taxon>
        <taxon>Apatococcus</taxon>
    </lineage>
</organism>
<name>A0AAW1TBR6_9CHLO</name>
<feature type="domain" description="F-box" evidence="4">
    <location>
        <begin position="6"/>
        <end position="53"/>
    </location>
</feature>
<dbReference type="Pfam" id="PF01590">
    <property type="entry name" value="GAF"/>
    <property type="match status" value="1"/>
</dbReference>
<dbReference type="EMBL" id="JALJOV010000099">
    <property type="protein sequence ID" value="KAK9867251.1"/>
    <property type="molecule type" value="Genomic_DNA"/>
</dbReference>
<feature type="region of interest" description="Disordered" evidence="3">
    <location>
        <begin position="597"/>
        <end position="632"/>
    </location>
</feature>
<dbReference type="InterPro" id="IPR011009">
    <property type="entry name" value="Kinase-like_dom_sf"/>
</dbReference>
<dbReference type="Proteomes" id="UP001485043">
    <property type="component" value="Unassembled WGS sequence"/>
</dbReference>
<dbReference type="InterPro" id="IPR032675">
    <property type="entry name" value="LRR_dom_sf"/>
</dbReference>
<dbReference type="Gene3D" id="3.30.200.20">
    <property type="entry name" value="Phosphorylase Kinase, domain 1"/>
    <property type="match status" value="1"/>
</dbReference>
<comment type="subcellular location">
    <subcellularLocation>
        <location evidence="1">Cytoplasm</location>
        <location evidence="1">Cytoskeleton</location>
        <location evidence="1">Cilium axoneme</location>
    </subcellularLocation>
</comment>
<dbReference type="GO" id="GO:0005930">
    <property type="term" value="C:axoneme"/>
    <property type="evidence" value="ECO:0007669"/>
    <property type="project" value="UniProtKB-SubCell"/>
</dbReference>
<keyword evidence="2" id="KW-0675">Receptor</keyword>
<dbReference type="AlphaFoldDB" id="A0AAW1TBR6"/>
<evidence type="ECO:0000256" key="2">
    <source>
        <dbReference type="ARBA" id="ARBA00023170"/>
    </source>
</evidence>
<dbReference type="InterPro" id="IPR003018">
    <property type="entry name" value="GAF"/>
</dbReference>
<comment type="caution">
    <text evidence="5">The sequence shown here is derived from an EMBL/GenBank/DDBJ whole genome shotgun (WGS) entry which is preliminary data.</text>
</comment>
<dbReference type="Gene3D" id="3.80.10.10">
    <property type="entry name" value="Ribonuclease Inhibitor"/>
    <property type="match status" value="1"/>
</dbReference>
<accession>A0AAW1TBR6</accession>